<evidence type="ECO:0000256" key="1">
    <source>
        <dbReference type="SAM" id="SignalP"/>
    </source>
</evidence>
<proteinExistence type="predicted"/>
<organism evidence="2 3">
    <name type="scientific">Corynebacterium bovis DSM 20582 = CIP 54.80</name>
    <dbReference type="NCBI Taxonomy" id="927655"/>
    <lineage>
        <taxon>Bacteria</taxon>
        <taxon>Bacillati</taxon>
        <taxon>Actinomycetota</taxon>
        <taxon>Actinomycetes</taxon>
        <taxon>Mycobacteriales</taxon>
        <taxon>Corynebacteriaceae</taxon>
        <taxon>Corynebacterium</taxon>
    </lineage>
</organism>
<reference evidence="2" key="1">
    <citation type="submission" date="2020-08" db="EMBL/GenBank/DDBJ databases">
        <title>Sequencing the genomes of 1000 actinobacteria strains.</title>
        <authorList>
            <person name="Klenk H.-P."/>
        </authorList>
    </citation>
    <scope>NUCLEOTIDE SEQUENCE</scope>
    <source>
        <strain evidence="2">DSM 20582</strain>
    </source>
</reference>
<accession>A0A8I0CNM4</accession>
<name>A0A8I0CNM4_9CORY</name>
<dbReference type="AlphaFoldDB" id="A0A8I0CNM4"/>
<dbReference type="Proteomes" id="UP000612712">
    <property type="component" value="Unassembled WGS sequence"/>
</dbReference>
<feature type="chain" id="PRO_5034508966" description="Secreted protein" evidence="1">
    <location>
        <begin position="27"/>
        <end position="106"/>
    </location>
</feature>
<evidence type="ECO:0000313" key="2">
    <source>
        <dbReference type="EMBL" id="MBB3115590.1"/>
    </source>
</evidence>
<keyword evidence="1" id="KW-0732">Signal</keyword>
<dbReference type="EMBL" id="JACHWT010000003">
    <property type="protein sequence ID" value="MBB3115590.1"/>
    <property type="molecule type" value="Genomic_DNA"/>
</dbReference>
<comment type="caution">
    <text evidence="2">The sequence shown here is derived from an EMBL/GenBank/DDBJ whole genome shotgun (WGS) entry which is preliminary data.</text>
</comment>
<dbReference type="GeneID" id="60808008"/>
<evidence type="ECO:0000313" key="3">
    <source>
        <dbReference type="Proteomes" id="UP000612712"/>
    </source>
</evidence>
<sequence>MRKSVLFAVGAVVVGGTLTGAGTSVAYDAPPGQAHCDRLRPGGHEATVTCANNTDHPATAEVWIDCRPLSADRHISEVLYPGSRVDITIGCGSGWGEVKGGAASAH</sequence>
<protein>
    <recommendedName>
        <fullName evidence="4">Secreted protein</fullName>
    </recommendedName>
</protein>
<dbReference type="RefSeq" id="WP_125186092.1">
    <property type="nucleotide sequence ID" value="NZ_AENJ01000313.1"/>
</dbReference>
<feature type="signal peptide" evidence="1">
    <location>
        <begin position="1"/>
        <end position="26"/>
    </location>
</feature>
<gene>
    <name evidence="2" type="ORF">FHU32_000806</name>
</gene>
<evidence type="ECO:0008006" key="4">
    <source>
        <dbReference type="Google" id="ProtNLM"/>
    </source>
</evidence>